<dbReference type="SUPFAM" id="SSF47413">
    <property type="entry name" value="lambda repressor-like DNA-binding domains"/>
    <property type="match status" value="1"/>
</dbReference>
<dbReference type="SMART" id="SM00530">
    <property type="entry name" value="HTH_XRE"/>
    <property type="match status" value="1"/>
</dbReference>
<dbReference type="EMBL" id="JACVEL010000003">
    <property type="protein sequence ID" value="MBC9812190.1"/>
    <property type="molecule type" value="Genomic_DNA"/>
</dbReference>
<evidence type="ECO:0000313" key="2">
    <source>
        <dbReference type="EMBL" id="MBC9812190.1"/>
    </source>
</evidence>
<feature type="domain" description="HTH cro/C1-type" evidence="1">
    <location>
        <begin position="21"/>
        <end position="61"/>
    </location>
</feature>
<dbReference type="Proteomes" id="UP000652681">
    <property type="component" value="Unassembled WGS sequence"/>
</dbReference>
<proteinExistence type="predicted"/>
<organism evidence="2 3">
    <name type="scientific">Taishania pollutisoli</name>
    <dbReference type="NCBI Taxonomy" id="2766479"/>
    <lineage>
        <taxon>Bacteria</taxon>
        <taxon>Pseudomonadati</taxon>
        <taxon>Bacteroidota</taxon>
        <taxon>Flavobacteriia</taxon>
        <taxon>Flavobacteriales</taxon>
        <taxon>Crocinitomicaceae</taxon>
        <taxon>Taishania</taxon>
    </lineage>
</organism>
<dbReference type="RefSeq" id="WP_216713862.1">
    <property type="nucleotide sequence ID" value="NZ_JACVEL010000003.1"/>
</dbReference>
<dbReference type="InterPro" id="IPR001387">
    <property type="entry name" value="Cro/C1-type_HTH"/>
</dbReference>
<accession>A0A8J6U255</accession>
<dbReference type="Gene3D" id="1.10.260.40">
    <property type="entry name" value="lambda repressor-like DNA-binding domains"/>
    <property type="match status" value="1"/>
</dbReference>
<protein>
    <submittedName>
        <fullName evidence="2">Helix-turn-helix transcriptional regulator</fullName>
    </submittedName>
</protein>
<evidence type="ECO:0000259" key="1">
    <source>
        <dbReference type="PROSITE" id="PS50943"/>
    </source>
</evidence>
<dbReference type="Pfam" id="PF01381">
    <property type="entry name" value="HTH_3"/>
    <property type="match status" value="1"/>
</dbReference>
<comment type="caution">
    <text evidence="2">The sequence shown here is derived from an EMBL/GenBank/DDBJ whole genome shotgun (WGS) entry which is preliminary data.</text>
</comment>
<gene>
    <name evidence="2" type="ORF">H9Y05_06825</name>
</gene>
<dbReference type="CDD" id="cd00093">
    <property type="entry name" value="HTH_XRE"/>
    <property type="match status" value="1"/>
</dbReference>
<reference evidence="2" key="1">
    <citation type="submission" date="2020-09" db="EMBL/GenBank/DDBJ databases">
        <title>Taishania pollutisoli gen. nov., sp. nov., Isolated from Tetrabromobisphenol A-Contaminated Soil.</title>
        <authorList>
            <person name="Chen Q."/>
        </authorList>
    </citation>
    <scope>NUCLEOTIDE SEQUENCE</scope>
    <source>
        <strain evidence="2">CZZ-1</strain>
    </source>
</reference>
<dbReference type="GO" id="GO:0003677">
    <property type="term" value="F:DNA binding"/>
    <property type="evidence" value="ECO:0007669"/>
    <property type="project" value="InterPro"/>
</dbReference>
<name>A0A8J6U255_9FLAO</name>
<sequence>MSKRVLIGEVLRQQGRTNKWFAEQMGKSVNTISLWVTQKVSPSLDDIFKASKILGVPVSQLINDQPDQNENNK</sequence>
<dbReference type="PROSITE" id="PS50943">
    <property type="entry name" value="HTH_CROC1"/>
    <property type="match status" value="1"/>
</dbReference>
<evidence type="ECO:0000313" key="3">
    <source>
        <dbReference type="Proteomes" id="UP000652681"/>
    </source>
</evidence>
<keyword evidence="3" id="KW-1185">Reference proteome</keyword>
<dbReference type="InterPro" id="IPR010982">
    <property type="entry name" value="Lambda_DNA-bd_dom_sf"/>
</dbReference>
<dbReference type="AlphaFoldDB" id="A0A8J6U255"/>